<name>A0A7W8BGC9_STREU</name>
<evidence type="ECO:0000313" key="2">
    <source>
        <dbReference type="Proteomes" id="UP000528608"/>
    </source>
</evidence>
<dbReference type="AlphaFoldDB" id="A0A7W8BGC9"/>
<reference evidence="1 2" key="1">
    <citation type="submission" date="2020-08" db="EMBL/GenBank/DDBJ databases">
        <title>Genomic Encyclopedia of Type Strains, Phase III (KMG-III): the genomes of soil and plant-associated and newly described type strains.</title>
        <authorList>
            <person name="Whitman W."/>
        </authorList>
    </citation>
    <scope>NUCLEOTIDE SEQUENCE [LARGE SCALE GENOMIC DNA]</scope>
    <source>
        <strain evidence="1 2">CECT 3259</strain>
    </source>
</reference>
<gene>
    <name evidence="1" type="ORF">FHS36_005883</name>
</gene>
<sequence length="221" mass="23931">MSAGTAREGREGRAAGAVPSGFAGVRRLMPPHANAGESVDWAAAGRIWGTTFPRDYVTFMAEYGEGTISDFLYVLQPLPSPYWTDPDTGMRAETANAGELLMGVPRPPGSALTPDRLIAWGVTSGPDLLCWLTSDPDPDRWPVVVLGRDTPEPATVHDCGMAEFLRRLFLAGFGKCPLSGTRLWGEHAPKFLHCREERRIWDAGIDPWTTTAPSAARPPGT</sequence>
<organism evidence="1 2">
    <name type="scientific">Streptomyces eurocidicus</name>
    <name type="common">Streptoverticillium eurocidicus</name>
    <dbReference type="NCBI Taxonomy" id="66423"/>
    <lineage>
        <taxon>Bacteria</taxon>
        <taxon>Bacillati</taxon>
        <taxon>Actinomycetota</taxon>
        <taxon>Actinomycetes</taxon>
        <taxon>Kitasatosporales</taxon>
        <taxon>Streptomycetaceae</taxon>
        <taxon>Streptomyces</taxon>
    </lineage>
</organism>
<dbReference type="RefSeq" id="WP_184743911.1">
    <property type="nucleotide sequence ID" value="NZ_JACHJF010000026.1"/>
</dbReference>
<dbReference type="Proteomes" id="UP000528608">
    <property type="component" value="Unassembled WGS sequence"/>
</dbReference>
<protein>
    <recommendedName>
        <fullName evidence="3">Knr4/Smi1-like domain-containing protein</fullName>
    </recommendedName>
</protein>
<dbReference type="InterPro" id="IPR037883">
    <property type="entry name" value="Knr4/Smi1-like_sf"/>
</dbReference>
<accession>A0A7W8BGC9</accession>
<dbReference type="SUPFAM" id="SSF160631">
    <property type="entry name" value="SMI1/KNR4-like"/>
    <property type="match status" value="1"/>
</dbReference>
<proteinExistence type="predicted"/>
<comment type="caution">
    <text evidence="1">The sequence shown here is derived from an EMBL/GenBank/DDBJ whole genome shotgun (WGS) entry which is preliminary data.</text>
</comment>
<evidence type="ECO:0008006" key="3">
    <source>
        <dbReference type="Google" id="ProtNLM"/>
    </source>
</evidence>
<evidence type="ECO:0000313" key="1">
    <source>
        <dbReference type="EMBL" id="MBB5122412.1"/>
    </source>
</evidence>
<dbReference type="EMBL" id="JACHJF010000026">
    <property type="protein sequence ID" value="MBB5122412.1"/>
    <property type="molecule type" value="Genomic_DNA"/>
</dbReference>